<reference evidence="1 2" key="1">
    <citation type="submission" date="2017-03" db="EMBL/GenBank/DDBJ databases">
        <authorList>
            <person name="Regsiter A."/>
            <person name="William W."/>
        </authorList>
    </citation>
    <scope>NUCLEOTIDE SEQUENCE [LARGE SCALE GENOMIC DNA]</scope>
    <source>
        <strain evidence="1">PRJEB5721</strain>
    </source>
</reference>
<dbReference type="Proteomes" id="UP000193925">
    <property type="component" value="Chromosome AFERRI"/>
</dbReference>
<keyword evidence="2" id="KW-1185">Reference proteome</keyword>
<protein>
    <submittedName>
        <fullName evidence="1">Uncharacterized protein</fullName>
    </submittedName>
</protein>
<dbReference type="EMBL" id="LT841305">
    <property type="protein sequence ID" value="SMH65681.1"/>
    <property type="molecule type" value="Genomic_DNA"/>
</dbReference>
<gene>
    <name evidence="1" type="ORF">AFERRI_20464</name>
</gene>
<name>A0ABY1MQY6_9PROT</name>
<organism evidence="1 2">
    <name type="scientific">Acidithiobacillus ferrivorans</name>
    <dbReference type="NCBI Taxonomy" id="160808"/>
    <lineage>
        <taxon>Bacteria</taxon>
        <taxon>Pseudomonadati</taxon>
        <taxon>Pseudomonadota</taxon>
        <taxon>Acidithiobacillia</taxon>
        <taxon>Acidithiobacillales</taxon>
        <taxon>Acidithiobacillaceae</taxon>
        <taxon>Acidithiobacillus</taxon>
    </lineage>
</organism>
<evidence type="ECO:0000313" key="1">
    <source>
        <dbReference type="EMBL" id="SMH65681.1"/>
    </source>
</evidence>
<evidence type="ECO:0000313" key="2">
    <source>
        <dbReference type="Proteomes" id="UP000193925"/>
    </source>
</evidence>
<sequence length="85" mass="9338">MADPVIIVVAGPPSLLSVEMVTKTHKNNEKNKKGDGKHPYAIVRLDHEHPLSLNQGVTTPFFHAGHYRASGLLWLMAPSSSIVRQ</sequence>
<accession>A0ABY1MQY6</accession>
<proteinExistence type="predicted"/>